<dbReference type="PROSITE" id="PS50801">
    <property type="entry name" value="STAS"/>
    <property type="match status" value="1"/>
</dbReference>
<dbReference type="PANTHER" id="PTHR33495">
    <property type="entry name" value="ANTI-SIGMA FACTOR ANTAGONIST TM_1081-RELATED-RELATED"/>
    <property type="match status" value="1"/>
</dbReference>
<evidence type="ECO:0000313" key="4">
    <source>
        <dbReference type="EMBL" id="GAA2699052.1"/>
    </source>
</evidence>
<dbReference type="Gene3D" id="3.30.750.24">
    <property type="entry name" value="STAS domain"/>
    <property type="match status" value="1"/>
</dbReference>
<evidence type="ECO:0000313" key="5">
    <source>
        <dbReference type="Proteomes" id="UP001501666"/>
    </source>
</evidence>
<dbReference type="RefSeq" id="WP_346157121.1">
    <property type="nucleotide sequence ID" value="NZ_BAAATE010000054.1"/>
</dbReference>
<sequence>MTQLTITVDRRPGCSLVSLAGDLDLRTRPSVVDALDRLVLGEEVPRIVIDASELGFCDSYGLWTLYHAQRQAEARGGCLRLFGVHGMLARLLTITQMVDQFPPYADLAQACR</sequence>
<keyword evidence="5" id="KW-1185">Reference proteome</keyword>
<dbReference type="InterPro" id="IPR002645">
    <property type="entry name" value="STAS_dom"/>
</dbReference>
<evidence type="ECO:0000259" key="3">
    <source>
        <dbReference type="PROSITE" id="PS50801"/>
    </source>
</evidence>
<comment type="similarity">
    <text evidence="1 2">Belongs to the anti-sigma-factor antagonist family.</text>
</comment>
<comment type="caution">
    <text evidence="4">The sequence shown here is derived from an EMBL/GenBank/DDBJ whole genome shotgun (WGS) entry which is preliminary data.</text>
</comment>
<accession>A0ABN3TB67</accession>
<gene>
    <name evidence="4" type="ORF">GCM10010412_095260</name>
</gene>
<reference evidence="4 5" key="1">
    <citation type="journal article" date="2019" name="Int. J. Syst. Evol. Microbiol.">
        <title>The Global Catalogue of Microorganisms (GCM) 10K type strain sequencing project: providing services to taxonomists for standard genome sequencing and annotation.</title>
        <authorList>
            <consortium name="The Broad Institute Genomics Platform"/>
            <consortium name="The Broad Institute Genome Sequencing Center for Infectious Disease"/>
            <person name="Wu L."/>
            <person name="Ma J."/>
        </authorList>
    </citation>
    <scope>NUCLEOTIDE SEQUENCE [LARGE SCALE GENOMIC DNA]</scope>
    <source>
        <strain evidence="4 5">JCM 6835</strain>
    </source>
</reference>
<dbReference type="InterPro" id="IPR036513">
    <property type="entry name" value="STAS_dom_sf"/>
</dbReference>
<dbReference type="CDD" id="cd07043">
    <property type="entry name" value="STAS_anti-anti-sigma_factors"/>
    <property type="match status" value="1"/>
</dbReference>
<dbReference type="NCBIfam" id="TIGR00377">
    <property type="entry name" value="ant_ant_sig"/>
    <property type="match status" value="1"/>
</dbReference>
<evidence type="ECO:0000256" key="2">
    <source>
        <dbReference type="RuleBase" id="RU003749"/>
    </source>
</evidence>
<protein>
    <recommendedName>
        <fullName evidence="2">Anti-sigma factor antagonist</fullName>
    </recommendedName>
</protein>
<dbReference type="PANTHER" id="PTHR33495:SF2">
    <property type="entry name" value="ANTI-SIGMA FACTOR ANTAGONIST TM_1081-RELATED"/>
    <property type="match status" value="1"/>
</dbReference>
<dbReference type="Proteomes" id="UP001501666">
    <property type="component" value="Unassembled WGS sequence"/>
</dbReference>
<dbReference type="InterPro" id="IPR003658">
    <property type="entry name" value="Anti-sigma_ant"/>
</dbReference>
<dbReference type="InterPro" id="IPR058548">
    <property type="entry name" value="MlaB-like_STAS"/>
</dbReference>
<feature type="domain" description="STAS" evidence="3">
    <location>
        <begin position="4"/>
        <end position="112"/>
    </location>
</feature>
<organism evidence="4 5">
    <name type="scientific">Nonomuraea recticatena</name>
    <dbReference type="NCBI Taxonomy" id="46178"/>
    <lineage>
        <taxon>Bacteria</taxon>
        <taxon>Bacillati</taxon>
        <taxon>Actinomycetota</taxon>
        <taxon>Actinomycetes</taxon>
        <taxon>Streptosporangiales</taxon>
        <taxon>Streptosporangiaceae</taxon>
        <taxon>Nonomuraea</taxon>
    </lineage>
</organism>
<evidence type="ECO:0000256" key="1">
    <source>
        <dbReference type="ARBA" id="ARBA00009013"/>
    </source>
</evidence>
<proteinExistence type="inferred from homology"/>
<dbReference type="EMBL" id="BAAATE010000054">
    <property type="protein sequence ID" value="GAA2699052.1"/>
    <property type="molecule type" value="Genomic_DNA"/>
</dbReference>
<dbReference type="SUPFAM" id="SSF52091">
    <property type="entry name" value="SpoIIaa-like"/>
    <property type="match status" value="1"/>
</dbReference>
<name>A0ABN3TB67_9ACTN</name>
<dbReference type="Pfam" id="PF13466">
    <property type="entry name" value="STAS_2"/>
    <property type="match status" value="1"/>
</dbReference>